<comment type="caution">
    <text evidence="1">The sequence shown here is derived from an EMBL/GenBank/DDBJ whole genome shotgun (WGS) entry which is preliminary data.</text>
</comment>
<proteinExistence type="predicted"/>
<reference evidence="1" key="2">
    <citation type="submission" date="2020-06" db="EMBL/GenBank/DDBJ databases">
        <title>Helianthus annuus Genome sequencing and assembly Release 2.</title>
        <authorList>
            <person name="Gouzy J."/>
            <person name="Langlade N."/>
            <person name="Munos S."/>
        </authorList>
    </citation>
    <scope>NUCLEOTIDE SEQUENCE</scope>
    <source>
        <tissue evidence="1">Leaves</tissue>
    </source>
</reference>
<evidence type="ECO:0000313" key="2">
    <source>
        <dbReference type="Proteomes" id="UP000215914"/>
    </source>
</evidence>
<keyword evidence="2" id="KW-1185">Reference proteome</keyword>
<name>A0A9K3N3L4_HELAN</name>
<sequence>MTIVGVARVVVRKTNPCSKESLVVCISISFWPISYDFENGCTCALWAKRNVAKAEEEHHQETLQRGGGYYYLLANSQISSEIIHCRTKVRNL</sequence>
<accession>A0A9K3N3L4</accession>
<dbReference type="Gramene" id="mRNA:HanXRQr2_Chr10g0432161">
    <property type="protein sequence ID" value="mRNA:HanXRQr2_Chr10g0432161"/>
    <property type="gene ID" value="HanXRQr2_Chr10g0432161"/>
</dbReference>
<organism evidence="1 2">
    <name type="scientific">Helianthus annuus</name>
    <name type="common">Common sunflower</name>
    <dbReference type="NCBI Taxonomy" id="4232"/>
    <lineage>
        <taxon>Eukaryota</taxon>
        <taxon>Viridiplantae</taxon>
        <taxon>Streptophyta</taxon>
        <taxon>Embryophyta</taxon>
        <taxon>Tracheophyta</taxon>
        <taxon>Spermatophyta</taxon>
        <taxon>Magnoliopsida</taxon>
        <taxon>eudicotyledons</taxon>
        <taxon>Gunneridae</taxon>
        <taxon>Pentapetalae</taxon>
        <taxon>asterids</taxon>
        <taxon>campanulids</taxon>
        <taxon>Asterales</taxon>
        <taxon>Asteraceae</taxon>
        <taxon>Asteroideae</taxon>
        <taxon>Heliantheae alliance</taxon>
        <taxon>Heliantheae</taxon>
        <taxon>Helianthus</taxon>
    </lineage>
</organism>
<dbReference type="Proteomes" id="UP000215914">
    <property type="component" value="Unassembled WGS sequence"/>
</dbReference>
<dbReference type="EMBL" id="MNCJ02000325">
    <property type="protein sequence ID" value="KAF5785734.1"/>
    <property type="molecule type" value="Genomic_DNA"/>
</dbReference>
<gene>
    <name evidence="1" type="ORF">HanXRQr2_Chr10g0432161</name>
</gene>
<evidence type="ECO:0000313" key="1">
    <source>
        <dbReference type="EMBL" id="KAF5785734.1"/>
    </source>
</evidence>
<reference evidence="1" key="1">
    <citation type="journal article" date="2017" name="Nature">
        <title>The sunflower genome provides insights into oil metabolism, flowering and Asterid evolution.</title>
        <authorList>
            <person name="Badouin H."/>
            <person name="Gouzy J."/>
            <person name="Grassa C.J."/>
            <person name="Murat F."/>
            <person name="Staton S.E."/>
            <person name="Cottret L."/>
            <person name="Lelandais-Briere C."/>
            <person name="Owens G.L."/>
            <person name="Carrere S."/>
            <person name="Mayjonade B."/>
            <person name="Legrand L."/>
            <person name="Gill N."/>
            <person name="Kane N.C."/>
            <person name="Bowers J.E."/>
            <person name="Hubner S."/>
            <person name="Bellec A."/>
            <person name="Berard A."/>
            <person name="Berges H."/>
            <person name="Blanchet N."/>
            <person name="Boniface M.C."/>
            <person name="Brunel D."/>
            <person name="Catrice O."/>
            <person name="Chaidir N."/>
            <person name="Claudel C."/>
            <person name="Donnadieu C."/>
            <person name="Faraut T."/>
            <person name="Fievet G."/>
            <person name="Helmstetter N."/>
            <person name="King M."/>
            <person name="Knapp S.J."/>
            <person name="Lai Z."/>
            <person name="Le Paslier M.C."/>
            <person name="Lippi Y."/>
            <person name="Lorenzon L."/>
            <person name="Mandel J.R."/>
            <person name="Marage G."/>
            <person name="Marchand G."/>
            <person name="Marquand E."/>
            <person name="Bret-Mestries E."/>
            <person name="Morien E."/>
            <person name="Nambeesan S."/>
            <person name="Nguyen T."/>
            <person name="Pegot-Espagnet P."/>
            <person name="Pouilly N."/>
            <person name="Raftis F."/>
            <person name="Sallet E."/>
            <person name="Schiex T."/>
            <person name="Thomas J."/>
            <person name="Vandecasteele C."/>
            <person name="Vares D."/>
            <person name="Vear F."/>
            <person name="Vautrin S."/>
            <person name="Crespi M."/>
            <person name="Mangin B."/>
            <person name="Burke J.M."/>
            <person name="Salse J."/>
            <person name="Munos S."/>
            <person name="Vincourt P."/>
            <person name="Rieseberg L.H."/>
            <person name="Langlade N.B."/>
        </authorList>
    </citation>
    <scope>NUCLEOTIDE SEQUENCE</scope>
    <source>
        <tissue evidence="1">Leaves</tissue>
    </source>
</reference>
<protein>
    <submittedName>
        <fullName evidence="1">Uncharacterized protein</fullName>
    </submittedName>
</protein>
<dbReference type="AlphaFoldDB" id="A0A9K3N3L4"/>